<gene>
    <name evidence="4" type="ORF">LVJ82_01815</name>
</gene>
<dbReference type="Proteomes" id="UP000832011">
    <property type="component" value="Chromosome"/>
</dbReference>
<dbReference type="Gene3D" id="3.30.750.24">
    <property type="entry name" value="STAS domain"/>
    <property type="match status" value="1"/>
</dbReference>
<dbReference type="SUPFAM" id="SSF52091">
    <property type="entry name" value="SpoIIaa-like"/>
    <property type="match status" value="1"/>
</dbReference>
<dbReference type="PROSITE" id="PS50801">
    <property type="entry name" value="STAS"/>
    <property type="match status" value="1"/>
</dbReference>
<proteinExistence type="inferred from homology"/>
<dbReference type="CDD" id="cd07043">
    <property type="entry name" value="STAS_anti-anti-sigma_factors"/>
    <property type="match status" value="1"/>
</dbReference>
<evidence type="ECO:0000313" key="4">
    <source>
        <dbReference type="EMBL" id="UOO89752.1"/>
    </source>
</evidence>
<evidence type="ECO:0000259" key="3">
    <source>
        <dbReference type="PROSITE" id="PS50801"/>
    </source>
</evidence>
<dbReference type="Pfam" id="PF01740">
    <property type="entry name" value="STAS"/>
    <property type="match status" value="1"/>
</dbReference>
<dbReference type="InterPro" id="IPR036513">
    <property type="entry name" value="STAS_dom_sf"/>
</dbReference>
<dbReference type="InterPro" id="IPR002645">
    <property type="entry name" value="STAS_dom"/>
</dbReference>
<evidence type="ECO:0000256" key="1">
    <source>
        <dbReference type="ARBA" id="ARBA00009013"/>
    </source>
</evidence>
<dbReference type="NCBIfam" id="TIGR00377">
    <property type="entry name" value="ant_ant_sig"/>
    <property type="match status" value="1"/>
</dbReference>
<feature type="domain" description="STAS" evidence="3">
    <location>
        <begin position="15"/>
        <end position="112"/>
    </location>
</feature>
<protein>
    <recommendedName>
        <fullName evidence="2">Anti-sigma factor antagonist</fullName>
    </recommendedName>
</protein>
<keyword evidence="5" id="KW-1185">Reference proteome</keyword>
<dbReference type="PANTHER" id="PTHR33495">
    <property type="entry name" value="ANTI-SIGMA FACTOR ANTAGONIST TM_1081-RELATED-RELATED"/>
    <property type="match status" value="1"/>
</dbReference>
<evidence type="ECO:0000313" key="5">
    <source>
        <dbReference type="Proteomes" id="UP000832011"/>
    </source>
</evidence>
<reference evidence="4 5" key="1">
    <citation type="journal article" date="2022" name="Res Sq">
        <title>Evolution of multicellular longitudinally dividing oral cavity symbionts (Neisseriaceae).</title>
        <authorList>
            <person name="Nyongesa S."/>
            <person name="Weber P."/>
            <person name="Bernet E."/>
            <person name="Pullido F."/>
            <person name="Nieckarz M."/>
            <person name="Delaby M."/>
            <person name="Nieves C."/>
            <person name="Viehboeck T."/>
            <person name="Krause N."/>
            <person name="Rivera-Millot A."/>
            <person name="Nakamura A."/>
            <person name="Vischer N."/>
            <person name="VanNieuwenhze M."/>
            <person name="Brun Y."/>
            <person name="Cava F."/>
            <person name="Bulgheresi S."/>
            <person name="Veyrier F."/>
        </authorList>
    </citation>
    <scope>NUCLEOTIDE SEQUENCE [LARGE SCALE GENOMIC DNA]</scope>
    <source>
        <strain evidence="4 5">SN4</strain>
    </source>
</reference>
<name>A0ABY4E1U6_9NEIS</name>
<accession>A0ABY4E1U6</accession>
<organism evidence="4 5">
    <name type="scientific">Vitreoscilla massiliensis</name>
    <dbReference type="NCBI Taxonomy" id="1689272"/>
    <lineage>
        <taxon>Bacteria</taxon>
        <taxon>Pseudomonadati</taxon>
        <taxon>Pseudomonadota</taxon>
        <taxon>Betaproteobacteria</taxon>
        <taxon>Neisseriales</taxon>
        <taxon>Neisseriaceae</taxon>
        <taxon>Vitreoscilla</taxon>
    </lineage>
</organism>
<evidence type="ECO:0000256" key="2">
    <source>
        <dbReference type="RuleBase" id="RU003749"/>
    </source>
</evidence>
<dbReference type="EMBL" id="CP091511">
    <property type="protein sequence ID" value="UOO89752.1"/>
    <property type="molecule type" value="Genomic_DNA"/>
</dbReference>
<dbReference type="RefSeq" id="WP_058355556.1">
    <property type="nucleotide sequence ID" value="NZ_CABKVG010000007.1"/>
</dbReference>
<comment type="similarity">
    <text evidence="1 2">Belongs to the anti-sigma-factor antagonist family.</text>
</comment>
<sequence length="117" mass="12779">MTFALNPIQHPHYWILEFTGRLDTQASMALDQNFQSLLQALPPHTILDLSALDYIASAGLRMILLALKQAKQQNCAISMCGLQESVAQVLHISGFLNLLTVHATREAALSQLPPAAS</sequence>
<dbReference type="InterPro" id="IPR003658">
    <property type="entry name" value="Anti-sigma_ant"/>
</dbReference>